<gene>
    <name evidence="1" type="ORF">PBC2_110</name>
</gene>
<protein>
    <submittedName>
        <fullName evidence="1">Uncharacterized protein</fullName>
    </submittedName>
</protein>
<keyword evidence="2" id="KW-1185">Reference proteome</keyword>
<accession>A0A218KBY8</accession>
<evidence type="ECO:0000313" key="1">
    <source>
        <dbReference type="EMBL" id="AKQ08425.1"/>
    </source>
</evidence>
<name>A0A218KBY8_9CAUD</name>
<dbReference type="Proteomes" id="UP000223102">
    <property type="component" value="Segment"/>
</dbReference>
<proteinExistence type="predicted"/>
<organism evidence="1 2">
    <name type="scientific">Bacillus phage PBC2</name>
    <dbReference type="NCBI Taxonomy" id="1675029"/>
    <lineage>
        <taxon>Viruses</taxon>
        <taxon>Duplodnaviria</taxon>
        <taxon>Heunggongvirae</taxon>
        <taxon>Uroviricota</taxon>
        <taxon>Caudoviricetes</taxon>
        <taxon>Andregratiavirinae</taxon>
        <taxon>Haetaevirus</taxon>
        <taxon>Haetaevirus PBC2</taxon>
    </lineage>
</organism>
<reference evidence="1 2" key="1">
    <citation type="submission" date="2015-06" db="EMBL/GenBank/DDBJ databases">
        <title>Complete genome sequence of Bacillus cereus phage PBC2.</title>
        <authorList>
            <person name="Kong M."/>
            <person name="Ryu S."/>
        </authorList>
    </citation>
    <scope>NUCLEOTIDE SEQUENCE [LARGE SCALE GENOMIC DNA]</scope>
</reference>
<evidence type="ECO:0000313" key="2">
    <source>
        <dbReference type="Proteomes" id="UP000223102"/>
    </source>
</evidence>
<sequence length="243" mass="27903">MIGEKIDDDSILSSRFSLDIFNLTLTEEKELFSTVNGKVKTPHKNRILYLSNDIECKLLREIIAQSDLDGKIECVRNNAYKDGKLTKFSTLYDSLFGQSGVYGAGHITDDNYEEYLSWLTEFYNELLKTREDFNMLTSEQKANSKQKSMALEELSWWGYATLAEKLKGIRKWKSSLNTKMNKTIKVDGGISTHFLDKSLPIWHATVIKPKYNFITKTQEIGTSVTNSNATRNSIKKIFYVTLF</sequence>
<dbReference type="EMBL" id="KT070867">
    <property type="protein sequence ID" value="AKQ08425.1"/>
    <property type="molecule type" value="Genomic_DNA"/>
</dbReference>